<keyword evidence="2" id="KW-1185">Reference proteome</keyword>
<gene>
    <name evidence="1" type="ORF">MENTE1834_LOCUS46226</name>
</gene>
<sequence length="141" mass="16378">MKGETLKTTEKTQTTPEESKNKVEKTQVNKRKRNFKAKIKWSEDELYDLTDLIAYFYYRALVKPSCDMSKFPLFKGYIAENGDKILEMNPNVAEKIILNDKADCVFIHYYKSIPNEQANYGTLLDKLFSSKGVCFSIITCY</sequence>
<organism evidence="1 2">
    <name type="scientific">Meloidogyne enterolobii</name>
    <name type="common">Root-knot nematode worm</name>
    <name type="synonym">Meloidogyne mayaguensis</name>
    <dbReference type="NCBI Taxonomy" id="390850"/>
    <lineage>
        <taxon>Eukaryota</taxon>
        <taxon>Metazoa</taxon>
        <taxon>Ecdysozoa</taxon>
        <taxon>Nematoda</taxon>
        <taxon>Chromadorea</taxon>
        <taxon>Rhabditida</taxon>
        <taxon>Tylenchina</taxon>
        <taxon>Tylenchomorpha</taxon>
        <taxon>Tylenchoidea</taxon>
        <taxon>Meloidogynidae</taxon>
        <taxon>Meloidogyninae</taxon>
        <taxon>Meloidogyne</taxon>
    </lineage>
</organism>
<reference evidence="1" key="1">
    <citation type="submission" date="2023-11" db="EMBL/GenBank/DDBJ databases">
        <authorList>
            <person name="Poullet M."/>
        </authorList>
    </citation>
    <scope>NUCLEOTIDE SEQUENCE</scope>
    <source>
        <strain evidence="1">E1834</strain>
    </source>
</reference>
<dbReference type="Proteomes" id="UP001497535">
    <property type="component" value="Unassembled WGS sequence"/>
</dbReference>
<evidence type="ECO:0000313" key="1">
    <source>
        <dbReference type="EMBL" id="CAK5118235.1"/>
    </source>
</evidence>
<protein>
    <submittedName>
        <fullName evidence="1">Uncharacterized protein</fullName>
    </submittedName>
</protein>
<dbReference type="EMBL" id="CAVMJV010000162">
    <property type="protein sequence ID" value="CAK5118235.1"/>
    <property type="molecule type" value="Genomic_DNA"/>
</dbReference>
<name>A0ACB1B4K9_MELEN</name>
<comment type="caution">
    <text evidence="1">The sequence shown here is derived from an EMBL/GenBank/DDBJ whole genome shotgun (WGS) entry which is preliminary data.</text>
</comment>
<proteinExistence type="predicted"/>
<evidence type="ECO:0000313" key="2">
    <source>
        <dbReference type="Proteomes" id="UP001497535"/>
    </source>
</evidence>
<accession>A0ACB1B4K9</accession>